<feature type="domain" description="GATA-type" evidence="6">
    <location>
        <begin position="336"/>
        <end position="371"/>
    </location>
</feature>
<dbReference type="EMBL" id="AE016814">
    <property type="protein sequence ID" value="AAS50541.1"/>
    <property type="molecule type" value="Genomic_DNA"/>
</dbReference>
<dbReference type="GO" id="GO:0005634">
    <property type="term" value="C:nucleus"/>
    <property type="evidence" value="ECO:0000318"/>
    <property type="project" value="GO_Central"/>
</dbReference>
<dbReference type="PROSITE" id="PS50114">
    <property type="entry name" value="GATA_ZN_FINGER_2"/>
    <property type="match status" value="1"/>
</dbReference>
<dbReference type="OrthoDB" id="2162994at2759"/>
<keyword evidence="3" id="KW-0862">Zinc</keyword>
<evidence type="ECO:0000256" key="2">
    <source>
        <dbReference type="ARBA" id="ARBA00022771"/>
    </source>
</evidence>
<reference evidence="8" key="2">
    <citation type="journal article" date="2013" name="G3 (Bethesda)">
        <title>Genomes of Ashbya fungi isolated from insects reveal four mating-type loci, numerous translocations, lack of transposons, and distinct gene duplications.</title>
        <authorList>
            <person name="Dietrich F.S."/>
            <person name="Voegeli S."/>
            <person name="Kuo S."/>
            <person name="Philippsen P."/>
        </authorList>
    </citation>
    <scope>GENOME REANNOTATION</scope>
    <source>
        <strain evidence="8">ATCC 10895 / CBS 109.51 / FGSC 9923 / NRRL Y-1056</strain>
    </source>
</reference>
<evidence type="ECO:0000313" key="8">
    <source>
        <dbReference type="Proteomes" id="UP000000591"/>
    </source>
</evidence>
<proteinExistence type="predicted"/>
<evidence type="ECO:0000313" key="7">
    <source>
        <dbReference type="EMBL" id="AAS50541.1"/>
    </source>
</evidence>
<dbReference type="Gene3D" id="3.30.50.10">
    <property type="entry name" value="Erythroid Transcription Factor GATA-1, subunit A"/>
    <property type="match status" value="1"/>
</dbReference>
<evidence type="ECO:0000256" key="4">
    <source>
        <dbReference type="PROSITE-ProRule" id="PRU00094"/>
    </source>
</evidence>
<dbReference type="SMART" id="SM00401">
    <property type="entry name" value="ZnF_GATA"/>
    <property type="match status" value="1"/>
</dbReference>
<sequence length="460" mass="51193">MQNLILTPPNISSPALSNVCSINNLVGDGSSNPTASTSMRATPVLPPVKGLLFHNNQLPPPGPFNYGSMANSALPHGLPAGAKYEQMTPPPLFHSRSVPPQMPSAQPQAAQPQRFANPFDQLSQLLTHIESSSSSSLKVITGHLMADKIIRDNGDYSLQLKEIFGSLREIHLSLLNWPMVQYSQDIPNGEIMRELVSFIEYRDLEKLDFLIDKFKRQLDLVKYWKDKLGHLYVEKIDSGTWCSPGERLRQENGTPIPVIHSAAVGSSASRLASPSPSVSTGPGVIQGGSTATSSRSVSFSIPAEERVGYIPEHVGEFRNDFFQDLIVPSWFIVIRDPKTMNCLQCGSRDTSEWRSGPLGRKSMCNACGIWYMKLKQRFGEEDAAVIMEYRRLTNRHDDRRVPKKFEVPLPEVEKVKRAIRARVVEYLNDVEIPVKTRRRALLHKGKPGSALKTEMKTPAA</sequence>
<dbReference type="GO" id="GO:0008270">
    <property type="term" value="F:zinc ion binding"/>
    <property type="evidence" value="ECO:0007669"/>
    <property type="project" value="UniProtKB-KW"/>
</dbReference>
<name>Q75EA3_EREGS</name>
<keyword evidence="1" id="KW-0479">Metal-binding</keyword>
<dbReference type="Pfam" id="PF00320">
    <property type="entry name" value="GATA"/>
    <property type="match status" value="1"/>
</dbReference>
<dbReference type="eggNOG" id="KOG1601">
    <property type="taxonomic scope" value="Eukaryota"/>
</dbReference>
<dbReference type="HOGENOM" id="CLU_586631_0_0_1"/>
<gene>
    <name evidence="7" type="ORF">AGOS_AAR174W</name>
</gene>
<keyword evidence="8" id="KW-1185">Reference proteome</keyword>
<dbReference type="Proteomes" id="UP000000591">
    <property type="component" value="Chromosome I"/>
</dbReference>
<dbReference type="InterPro" id="IPR051140">
    <property type="entry name" value="GATA_TF"/>
</dbReference>
<accession>Q75EA3</accession>
<dbReference type="STRING" id="284811.Q75EA3"/>
<dbReference type="PANTHER" id="PTHR45658:SF18">
    <property type="entry name" value="PROTEIN GAT2"/>
    <property type="match status" value="1"/>
</dbReference>
<organism evidence="7 8">
    <name type="scientific">Eremothecium gossypii (strain ATCC 10895 / CBS 109.51 / FGSC 9923 / NRRL Y-1056)</name>
    <name type="common">Yeast</name>
    <name type="synonym">Ashbya gossypii</name>
    <dbReference type="NCBI Taxonomy" id="284811"/>
    <lineage>
        <taxon>Eukaryota</taxon>
        <taxon>Fungi</taxon>
        <taxon>Dikarya</taxon>
        <taxon>Ascomycota</taxon>
        <taxon>Saccharomycotina</taxon>
        <taxon>Saccharomycetes</taxon>
        <taxon>Saccharomycetales</taxon>
        <taxon>Saccharomycetaceae</taxon>
        <taxon>Eremothecium</taxon>
    </lineage>
</organism>
<protein>
    <submittedName>
        <fullName evidence="7">AAR174Wp</fullName>
    </submittedName>
</protein>
<dbReference type="AlphaFoldDB" id="Q75EA3"/>
<dbReference type="PROSITE" id="PS00344">
    <property type="entry name" value="GATA_ZN_FINGER_1"/>
    <property type="match status" value="1"/>
</dbReference>
<reference evidence="7 8" key="1">
    <citation type="journal article" date="2004" name="Science">
        <title>The Ashbya gossypii genome as a tool for mapping the ancient Saccharomyces cerevisiae genome.</title>
        <authorList>
            <person name="Dietrich F.S."/>
            <person name="Voegeli S."/>
            <person name="Brachat S."/>
            <person name="Lerch A."/>
            <person name="Gates K."/>
            <person name="Steiner S."/>
            <person name="Mohr C."/>
            <person name="Pohlmann R."/>
            <person name="Luedi P."/>
            <person name="Choi S."/>
            <person name="Wing R.A."/>
            <person name="Flavier A."/>
            <person name="Gaffney T.D."/>
            <person name="Philippsen P."/>
        </authorList>
    </citation>
    <scope>NUCLEOTIDE SEQUENCE [LARGE SCALE GENOMIC DNA]</scope>
    <source>
        <strain evidence="8">ATCC 10895 / CBS 109.51 / FGSC 9923 / NRRL Y-1056</strain>
    </source>
</reference>
<dbReference type="PANTHER" id="PTHR45658">
    <property type="entry name" value="GATA TRANSCRIPTION FACTOR"/>
    <property type="match status" value="1"/>
</dbReference>
<dbReference type="OMA" id="NACGIWY"/>
<feature type="region of interest" description="Disordered" evidence="5">
    <location>
        <begin position="269"/>
        <end position="293"/>
    </location>
</feature>
<dbReference type="GO" id="GO:0000976">
    <property type="term" value="F:transcription cis-regulatory region binding"/>
    <property type="evidence" value="ECO:0000318"/>
    <property type="project" value="GO_Central"/>
</dbReference>
<dbReference type="RefSeq" id="NP_982717.1">
    <property type="nucleotide sequence ID" value="NM_208070.1"/>
</dbReference>
<dbReference type="CDD" id="cd00202">
    <property type="entry name" value="ZnF_GATA"/>
    <property type="match status" value="1"/>
</dbReference>
<keyword evidence="2 4" id="KW-0863">Zinc-finger</keyword>
<evidence type="ECO:0000256" key="1">
    <source>
        <dbReference type="ARBA" id="ARBA00022723"/>
    </source>
</evidence>
<evidence type="ECO:0000259" key="6">
    <source>
        <dbReference type="PROSITE" id="PS50114"/>
    </source>
</evidence>
<dbReference type="GO" id="GO:0006357">
    <property type="term" value="P:regulation of transcription by RNA polymerase II"/>
    <property type="evidence" value="ECO:0000318"/>
    <property type="project" value="GO_Central"/>
</dbReference>
<evidence type="ECO:0000256" key="5">
    <source>
        <dbReference type="SAM" id="MobiDB-lite"/>
    </source>
</evidence>
<evidence type="ECO:0000256" key="3">
    <source>
        <dbReference type="ARBA" id="ARBA00022833"/>
    </source>
</evidence>
<dbReference type="InParanoid" id="Q75EA3"/>
<dbReference type="GeneID" id="4618753"/>
<dbReference type="SUPFAM" id="SSF57716">
    <property type="entry name" value="Glucocorticoid receptor-like (DNA-binding domain)"/>
    <property type="match status" value="1"/>
</dbReference>
<dbReference type="KEGG" id="ago:AGOS_AAR174W"/>
<dbReference type="InterPro" id="IPR000679">
    <property type="entry name" value="Znf_GATA"/>
</dbReference>
<dbReference type="InterPro" id="IPR013088">
    <property type="entry name" value="Znf_NHR/GATA"/>
</dbReference>